<dbReference type="InterPro" id="IPR003945">
    <property type="entry name" value="NU5C-like"/>
</dbReference>
<feature type="domain" description="NADH dehydrogenase subunit 5 C-terminal" evidence="21">
    <location>
        <begin position="422"/>
        <end position="601"/>
    </location>
</feature>
<evidence type="ECO:0000256" key="12">
    <source>
        <dbReference type="ARBA" id="ARBA00023075"/>
    </source>
</evidence>
<evidence type="ECO:0000259" key="21">
    <source>
        <dbReference type="Pfam" id="PF06455"/>
    </source>
</evidence>
<dbReference type="InterPro" id="IPR001516">
    <property type="entry name" value="Proton_antipo_N"/>
</dbReference>
<evidence type="ECO:0000256" key="2">
    <source>
        <dbReference type="ARBA" id="ARBA00012944"/>
    </source>
</evidence>
<accession>A0A6M5A096</accession>
<dbReference type="GO" id="GO:0003954">
    <property type="term" value="F:NADH dehydrogenase activity"/>
    <property type="evidence" value="ECO:0007669"/>
    <property type="project" value="TreeGrafter"/>
</dbReference>
<keyword evidence="4 17" id="KW-0813">Transport</keyword>
<comment type="catalytic activity">
    <reaction evidence="16 17">
        <text>a ubiquinone + NADH + 5 H(+)(in) = a ubiquinol + NAD(+) + 4 H(+)(out)</text>
        <dbReference type="Rhea" id="RHEA:29091"/>
        <dbReference type="Rhea" id="RHEA-COMP:9565"/>
        <dbReference type="Rhea" id="RHEA-COMP:9566"/>
        <dbReference type="ChEBI" id="CHEBI:15378"/>
        <dbReference type="ChEBI" id="CHEBI:16389"/>
        <dbReference type="ChEBI" id="CHEBI:17976"/>
        <dbReference type="ChEBI" id="CHEBI:57540"/>
        <dbReference type="ChEBI" id="CHEBI:57945"/>
        <dbReference type="EC" id="7.1.1.2"/>
    </reaction>
</comment>
<geneLocation type="mitochondrion" evidence="22"/>
<evidence type="ECO:0000259" key="20">
    <source>
        <dbReference type="Pfam" id="PF00662"/>
    </source>
</evidence>
<evidence type="ECO:0000256" key="10">
    <source>
        <dbReference type="ARBA" id="ARBA00022989"/>
    </source>
</evidence>
<feature type="transmembrane region" description="Helical" evidence="17">
    <location>
        <begin position="140"/>
        <end position="160"/>
    </location>
</feature>
<dbReference type="GO" id="GO:0042773">
    <property type="term" value="P:ATP synthesis coupled electron transport"/>
    <property type="evidence" value="ECO:0007669"/>
    <property type="project" value="InterPro"/>
</dbReference>
<dbReference type="Pfam" id="PF06455">
    <property type="entry name" value="NADH5_C"/>
    <property type="match status" value="1"/>
</dbReference>
<evidence type="ECO:0000259" key="19">
    <source>
        <dbReference type="Pfam" id="PF00361"/>
    </source>
</evidence>
<feature type="domain" description="NADH-Ubiquinone oxidoreductase (complex I) chain 5 N-terminal" evidence="20">
    <location>
        <begin position="68"/>
        <end position="118"/>
    </location>
</feature>
<evidence type="ECO:0000256" key="9">
    <source>
        <dbReference type="ARBA" id="ARBA00022982"/>
    </source>
</evidence>
<comment type="similarity">
    <text evidence="17">Belongs to the complex I subunit 5 family.</text>
</comment>
<proteinExistence type="inferred from homology"/>
<protein>
    <recommendedName>
        <fullName evidence="3 17">NADH-ubiquinone oxidoreductase chain 5</fullName>
        <ecNumber evidence="2 17">7.1.1.2</ecNumber>
    </recommendedName>
</protein>
<feature type="transmembrane region" description="Helical" evidence="17">
    <location>
        <begin position="117"/>
        <end position="134"/>
    </location>
</feature>
<sequence length="606" mass="68323">MNLFSSSTLITLILLTIPIMTTSSDNYKTYNYPLHVKTTISCAFITSMIPTMMFIHTGQEMIISNWHWLTIQTVKLSLSFKMDYFSMMFVPVALFVTWSIMEFSMWYMHSDPNINQFFKYLLLFLITMLILVTANNLFQLFIGWEGVGIMSFLLIGWWYGRADANTAALQAILYNRIGDIGFILAMAWFLVNLNAWDFQQIFMLNPNESNMPLMGLALAATGKSAQFGLHPWLPSAMEGPTPVSALLHSSTMVVAGIFLLIRFHPLTENNKFAQSILLCLGAITTLFTAMCALTQNDIKKIVAFSTSSQLGLMMVTIGINQPYLAFLHICTHAFFKAMLFMCSGSIIHSLNDEQDIRKMGGLFKAMPFTTTALIIGSLALTGMPFLTGFYSKDLIIEAANTSYTNAWALLMTLIATSFTAIYSTRIIFFALLGQPRFLTLTPINENNPFLMNSIKRLMIGSLFAGFIISNNIPPMTIPQMTMPHHLKMTALAVTILGFILALEISNMTKNLKFNYPSNIFKFSNMLGYFPTIMHRLTPYMNLTMSQKSASSLLDLIWLENILPKTTSLMQTKMSIMITNQKGLIKLYFLSFLITIIVSTILLNFHE</sequence>
<evidence type="ECO:0000256" key="1">
    <source>
        <dbReference type="ARBA" id="ARBA00004448"/>
    </source>
</evidence>
<evidence type="ECO:0000256" key="14">
    <source>
        <dbReference type="ARBA" id="ARBA00023136"/>
    </source>
</evidence>
<feature type="domain" description="NADH:quinone oxidoreductase/Mrp antiporter transmembrane" evidence="19">
    <location>
        <begin position="134"/>
        <end position="418"/>
    </location>
</feature>
<keyword evidence="10 17" id="KW-1133">Transmembrane helix</keyword>
<dbReference type="Pfam" id="PF00662">
    <property type="entry name" value="Proton_antipo_N"/>
    <property type="match status" value="1"/>
</dbReference>
<evidence type="ECO:0000256" key="18">
    <source>
        <dbReference type="SAM" id="SignalP"/>
    </source>
</evidence>
<evidence type="ECO:0000256" key="13">
    <source>
        <dbReference type="ARBA" id="ARBA00023128"/>
    </source>
</evidence>
<dbReference type="NCBIfam" id="TIGR01974">
    <property type="entry name" value="NDH_I_L"/>
    <property type="match status" value="1"/>
</dbReference>
<dbReference type="InterPro" id="IPR001750">
    <property type="entry name" value="ND/Mrp_TM"/>
</dbReference>
<keyword evidence="11 17" id="KW-0520">NAD</keyword>
<evidence type="ECO:0000256" key="8">
    <source>
        <dbReference type="ARBA" id="ARBA00022967"/>
    </source>
</evidence>
<dbReference type="PANTHER" id="PTHR42829">
    <property type="entry name" value="NADH-UBIQUINONE OXIDOREDUCTASE CHAIN 5"/>
    <property type="match status" value="1"/>
</dbReference>
<feature type="transmembrane region" description="Helical" evidence="17">
    <location>
        <begin position="84"/>
        <end position="105"/>
    </location>
</feature>
<dbReference type="Pfam" id="PF00361">
    <property type="entry name" value="Proton_antipo_M"/>
    <property type="match status" value="1"/>
</dbReference>
<dbReference type="PANTHER" id="PTHR42829:SF2">
    <property type="entry name" value="NADH-UBIQUINONE OXIDOREDUCTASE CHAIN 5"/>
    <property type="match status" value="1"/>
</dbReference>
<evidence type="ECO:0000256" key="6">
    <source>
        <dbReference type="ARBA" id="ARBA00022692"/>
    </source>
</evidence>
<keyword evidence="18" id="KW-0732">Signal</keyword>
<evidence type="ECO:0000256" key="15">
    <source>
        <dbReference type="ARBA" id="ARBA00024313"/>
    </source>
</evidence>
<feature type="chain" id="PRO_5026665883" description="NADH-ubiquinone oxidoreductase chain 5" evidence="18">
    <location>
        <begin position="25"/>
        <end position="606"/>
    </location>
</feature>
<dbReference type="GO" id="GO:0008137">
    <property type="term" value="F:NADH dehydrogenase (ubiquinone) activity"/>
    <property type="evidence" value="ECO:0007669"/>
    <property type="project" value="UniProtKB-EC"/>
</dbReference>
<feature type="transmembrane region" description="Helical" evidence="17">
    <location>
        <begin position="484"/>
        <end position="502"/>
    </location>
</feature>
<feature type="transmembrane region" description="Helical" evidence="17">
    <location>
        <begin position="275"/>
        <end position="294"/>
    </location>
</feature>
<feature type="transmembrane region" description="Helical" evidence="17">
    <location>
        <begin position="582"/>
        <end position="604"/>
    </location>
</feature>
<keyword evidence="9" id="KW-0249">Electron transport</keyword>
<keyword evidence="12 17" id="KW-0830">Ubiquinone</keyword>
<name>A0A6M5A096_RANTA</name>
<evidence type="ECO:0000256" key="17">
    <source>
        <dbReference type="RuleBase" id="RU003404"/>
    </source>
</evidence>
<comment type="subcellular location">
    <subcellularLocation>
        <location evidence="1">Mitochondrion inner membrane</location>
        <topology evidence="1">Multi-pass membrane protein</topology>
    </subcellularLocation>
</comment>
<dbReference type="InterPro" id="IPR010934">
    <property type="entry name" value="NADH_DH_su5_C"/>
</dbReference>
<keyword evidence="8" id="KW-1278">Translocase</keyword>
<keyword evidence="6 17" id="KW-0812">Transmembrane</keyword>
<gene>
    <name evidence="22" type="primary">ND5</name>
</gene>
<keyword evidence="5" id="KW-0679">Respiratory chain</keyword>
<dbReference type="EMBL" id="MK608016">
    <property type="protein sequence ID" value="QJT42987.1"/>
    <property type="molecule type" value="Genomic_DNA"/>
</dbReference>
<evidence type="ECO:0000256" key="4">
    <source>
        <dbReference type="ARBA" id="ARBA00022448"/>
    </source>
</evidence>
<feature type="signal peptide" evidence="18">
    <location>
        <begin position="1"/>
        <end position="24"/>
    </location>
</feature>
<evidence type="ECO:0000256" key="11">
    <source>
        <dbReference type="ARBA" id="ARBA00023027"/>
    </source>
</evidence>
<feature type="transmembrane region" description="Helical" evidence="17">
    <location>
        <begin position="453"/>
        <end position="472"/>
    </location>
</feature>
<evidence type="ECO:0000313" key="22">
    <source>
        <dbReference type="EMBL" id="QJT42987.1"/>
    </source>
</evidence>
<evidence type="ECO:0000256" key="7">
    <source>
        <dbReference type="ARBA" id="ARBA00022792"/>
    </source>
</evidence>
<keyword evidence="14 17" id="KW-0472">Membrane</keyword>
<evidence type="ECO:0000256" key="5">
    <source>
        <dbReference type="ARBA" id="ARBA00022660"/>
    </source>
</evidence>
<comment type="function">
    <text evidence="15 17">Core subunit of the mitochondrial membrane respiratory chain NADH dehydrogenase (Complex I) which catalyzes electron transfer from NADH through the respiratory chain, using ubiquinone as an electron acceptor. Essential for the catalytic activity and assembly of complex I.</text>
</comment>
<dbReference type="InterPro" id="IPR018393">
    <property type="entry name" value="NADHpl_OxRdtase_5_subgr"/>
</dbReference>
<dbReference type="EC" id="7.1.1.2" evidence="2 17"/>
<organism evidence="22">
    <name type="scientific">Rangifer tarandus</name>
    <name type="common">Reindeer</name>
    <name type="synonym">Cervus tarandus</name>
    <dbReference type="NCBI Taxonomy" id="9870"/>
    <lineage>
        <taxon>Eukaryota</taxon>
        <taxon>Metazoa</taxon>
        <taxon>Chordata</taxon>
        <taxon>Craniata</taxon>
        <taxon>Vertebrata</taxon>
        <taxon>Euteleostomi</taxon>
        <taxon>Mammalia</taxon>
        <taxon>Eutheria</taxon>
        <taxon>Laurasiatheria</taxon>
        <taxon>Artiodactyla</taxon>
        <taxon>Ruminantia</taxon>
        <taxon>Pecora</taxon>
        <taxon>Cervidae</taxon>
        <taxon>Odocoileinae</taxon>
        <taxon>Rangifer</taxon>
    </lineage>
</organism>
<evidence type="ECO:0000256" key="16">
    <source>
        <dbReference type="ARBA" id="ARBA00049551"/>
    </source>
</evidence>
<evidence type="ECO:0000256" key="3">
    <source>
        <dbReference type="ARBA" id="ARBA00021096"/>
    </source>
</evidence>
<feature type="transmembrane region" description="Helical" evidence="17">
    <location>
        <begin position="362"/>
        <end position="386"/>
    </location>
</feature>
<dbReference type="AlphaFoldDB" id="A0A6M5A096"/>
<reference evidence="22" key="1">
    <citation type="submission" date="2019-03" db="EMBL/GenBank/DDBJ databases">
        <title>4000 year old reindeer mitogenomes from the Volga-Kama region reveal continuity among the forest reindeer in northeastern part of European Russia.</title>
        <authorList>
            <person name="Heino M.T."/>
            <person name="Askeyev I.V."/>
            <person name="Shaymuratova D.N."/>
            <person name="Askeyev O.V."/>
            <person name="Askeyev A.O."/>
            <person name="van der Valk T."/>
            <person name="Pecnerova P."/>
            <person name="Dalen L."/>
            <person name="Aspi J."/>
        </authorList>
    </citation>
    <scope>NUCLEOTIDE SEQUENCE</scope>
    <source>
        <strain evidence="22">P10</strain>
    </source>
</reference>
<dbReference type="GO" id="GO:0015990">
    <property type="term" value="P:electron transport coupled proton transport"/>
    <property type="evidence" value="ECO:0007669"/>
    <property type="project" value="TreeGrafter"/>
</dbReference>
<feature type="transmembrane region" description="Helical" evidence="17">
    <location>
        <begin position="406"/>
        <end position="432"/>
    </location>
</feature>
<dbReference type="PRINTS" id="PR01434">
    <property type="entry name" value="NADHDHGNASE5"/>
</dbReference>
<keyword evidence="13 17" id="KW-0496">Mitochondrion</keyword>
<dbReference type="GO" id="GO:0005743">
    <property type="term" value="C:mitochondrial inner membrane"/>
    <property type="evidence" value="ECO:0007669"/>
    <property type="project" value="UniProtKB-SubCell"/>
</dbReference>
<feature type="transmembrane region" description="Helical" evidence="17">
    <location>
        <begin position="172"/>
        <end position="191"/>
    </location>
</feature>
<feature type="transmembrane region" description="Helical" evidence="17">
    <location>
        <begin position="245"/>
        <end position="263"/>
    </location>
</feature>
<keyword evidence="7" id="KW-0999">Mitochondrion inner membrane</keyword>